<dbReference type="PANTHER" id="PTHR42706:SF1">
    <property type="entry name" value="FORMYLTETRAHYDROFOLATE DEFORMYLASE 2, MITOCHONDRIAL"/>
    <property type="match status" value="1"/>
</dbReference>
<dbReference type="InterPro" id="IPR041729">
    <property type="entry name" value="Formyl-FH4-Hydrolase_C"/>
</dbReference>
<dbReference type="NCBIfam" id="NF004684">
    <property type="entry name" value="PRK06027.1"/>
    <property type="match status" value="1"/>
</dbReference>
<dbReference type="CDD" id="cd08648">
    <property type="entry name" value="FMT_core_Formyl-FH4-Hydrolase_C"/>
    <property type="match status" value="1"/>
</dbReference>
<dbReference type="PRINTS" id="PR01575">
    <property type="entry name" value="FFH4HYDRLASE"/>
</dbReference>
<keyword evidence="3" id="KW-0658">Purine biosynthesis</keyword>
<dbReference type="InterPro" id="IPR044074">
    <property type="entry name" value="PurU_ACT"/>
</dbReference>
<comment type="catalytic activity">
    <reaction evidence="3">
        <text>(6R)-10-formyltetrahydrofolate + H2O = (6S)-5,6,7,8-tetrahydrofolate + formate + H(+)</text>
        <dbReference type="Rhea" id="RHEA:19833"/>
        <dbReference type="ChEBI" id="CHEBI:15377"/>
        <dbReference type="ChEBI" id="CHEBI:15378"/>
        <dbReference type="ChEBI" id="CHEBI:15740"/>
        <dbReference type="ChEBI" id="CHEBI:57453"/>
        <dbReference type="ChEBI" id="CHEBI:195366"/>
        <dbReference type="EC" id="3.5.1.10"/>
    </reaction>
</comment>
<sequence length="309" mass="34815">MSDTETTTSSNALSHAVSNASFPLDAIDTATLLIKCRDQAGIVQAVSEFIHRYGGNIISLDQYSTAHEGGQYFMRLEFALVGLSEIVDNFEASFAHTVAKRHNMNWRLHDNAIKTKVGILVSKFDHALLDLLWRHQRGLLDCQITSIVSNHPDLRQAVENFGIPFHHVPVTKDNKVEAEEQIHTLMAGNDLLVLARYMQILSSDFIERWPMQVINIHHSFLPAFVGADPYRQAYEKGVKLIGATAHYVTAELDQGPIIEQDVHRVTHRQSVIELRAIGRDIERNVLARAVNWHVQNRVIVTGNKTVVFN</sequence>
<dbReference type="Gene3D" id="3.30.70.260">
    <property type="match status" value="1"/>
</dbReference>
<dbReference type="InterPro" id="IPR004810">
    <property type="entry name" value="PurU"/>
</dbReference>
<keyword evidence="8" id="KW-1185">Reference proteome</keyword>
<dbReference type="Proteomes" id="UP001461960">
    <property type="component" value="Unassembled WGS sequence"/>
</dbReference>
<dbReference type="PIRSF" id="PIRSF036480">
    <property type="entry name" value="FormyFH4_hydr"/>
    <property type="match status" value="1"/>
</dbReference>
<dbReference type="Pfam" id="PF01842">
    <property type="entry name" value="ACT"/>
    <property type="match status" value="1"/>
</dbReference>
<protein>
    <recommendedName>
        <fullName evidence="3 4">Formyltetrahydrofolate deformylase</fullName>
        <ecNumber evidence="3 4">3.5.1.10</ecNumber>
    </recommendedName>
    <alternativeName>
        <fullName evidence="3">Formyl-FH(4) hydrolase</fullName>
    </alternativeName>
</protein>
<accession>A0ABU9X5I2</accession>
<keyword evidence="1 3" id="KW-0554">One-carbon metabolism</keyword>
<dbReference type="RefSeq" id="WP_299217533.1">
    <property type="nucleotide sequence ID" value="NZ_JBDGHN010000002.1"/>
</dbReference>
<dbReference type="InterPro" id="IPR036477">
    <property type="entry name" value="Formyl_transf_N_sf"/>
</dbReference>
<evidence type="ECO:0000256" key="4">
    <source>
        <dbReference type="NCBIfam" id="TIGR00655"/>
    </source>
</evidence>
<dbReference type="SUPFAM" id="SSF53328">
    <property type="entry name" value="Formyltransferase"/>
    <property type="match status" value="1"/>
</dbReference>
<dbReference type="InterPro" id="IPR045865">
    <property type="entry name" value="ACT-like_dom_sf"/>
</dbReference>
<name>A0ABU9X5I2_9GAMM</name>
<dbReference type="EMBL" id="JBDGHN010000002">
    <property type="protein sequence ID" value="MEN2750224.1"/>
    <property type="molecule type" value="Genomic_DNA"/>
</dbReference>
<evidence type="ECO:0000313" key="7">
    <source>
        <dbReference type="EMBL" id="MEN2750224.1"/>
    </source>
</evidence>
<dbReference type="Gene3D" id="3.40.50.170">
    <property type="entry name" value="Formyl transferase, N-terminal domain"/>
    <property type="match status" value="1"/>
</dbReference>
<comment type="similarity">
    <text evidence="3">Belongs to the PurU family.</text>
</comment>
<evidence type="ECO:0000256" key="2">
    <source>
        <dbReference type="ARBA" id="ARBA00022801"/>
    </source>
</evidence>
<feature type="domain" description="ACT" evidence="6">
    <location>
        <begin position="31"/>
        <end position="88"/>
    </location>
</feature>
<comment type="pathway">
    <text evidence="3">Purine metabolism; IMP biosynthesis via de novo pathway; formate from 10-formyl-5,6,7,8-tetrahydrofolate: step 1/1.</text>
</comment>
<dbReference type="EC" id="3.5.1.10" evidence="3 4"/>
<evidence type="ECO:0000313" key="8">
    <source>
        <dbReference type="Proteomes" id="UP001461960"/>
    </source>
</evidence>
<dbReference type="GO" id="GO:0008864">
    <property type="term" value="F:formyltetrahydrofolate deformylase activity"/>
    <property type="evidence" value="ECO:0007669"/>
    <property type="project" value="UniProtKB-EC"/>
</dbReference>
<dbReference type="NCBIfam" id="TIGR00655">
    <property type="entry name" value="PurU"/>
    <property type="match status" value="1"/>
</dbReference>
<dbReference type="Pfam" id="PF00551">
    <property type="entry name" value="Formyl_trans_N"/>
    <property type="match status" value="1"/>
</dbReference>
<dbReference type="InterPro" id="IPR002376">
    <property type="entry name" value="Formyl_transf_N"/>
</dbReference>
<dbReference type="SUPFAM" id="SSF55021">
    <property type="entry name" value="ACT-like"/>
    <property type="match status" value="1"/>
</dbReference>
<dbReference type="PANTHER" id="PTHR42706">
    <property type="entry name" value="FORMYLTETRAHYDROFOLATE DEFORMYLASE"/>
    <property type="match status" value="1"/>
</dbReference>
<organism evidence="7 8">
    <name type="scientific">Psychrobacter saeujeotis</name>
    <dbReference type="NCBI Taxonomy" id="3143436"/>
    <lineage>
        <taxon>Bacteria</taxon>
        <taxon>Pseudomonadati</taxon>
        <taxon>Pseudomonadota</taxon>
        <taxon>Gammaproteobacteria</taxon>
        <taxon>Moraxellales</taxon>
        <taxon>Moraxellaceae</taxon>
        <taxon>Psychrobacter</taxon>
    </lineage>
</organism>
<feature type="active site" evidence="3">
    <location>
        <position position="253"/>
    </location>
</feature>
<dbReference type="InterPro" id="IPR002912">
    <property type="entry name" value="ACT_dom"/>
</dbReference>
<dbReference type="CDD" id="cd04875">
    <property type="entry name" value="ACT_F4HF-DF"/>
    <property type="match status" value="1"/>
</dbReference>
<evidence type="ECO:0000256" key="3">
    <source>
        <dbReference type="HAMAP-Rule" id="MF_01927"/>
    </source>
</evidence>
<feature type="domain" description="Formyl transferase N-terminal" evidence="5">
    <location>
        <begin position="116"/>
        <end position="290"/>
    </location>
</feature>
<proteinExistence type="inferred from homology"/>
<reference evidence="7 8" key="1">
    <citation type="submission" date="2024-05" db="EMBL/GenBank/DDBJ databases">
        <authorList>
            <person name="Kim H.-Y."/>
            <person name="Kim E."/>
            <person name="Cai Y."/>
            <person name="Yang S.-M."/>
            <person name="Lee W."/>
        </authorList>
    </citation>
    <scope>NUCLEOTIDE SEQUENCE [LARGE SCALE GENOMIC DNA]</scope>
    <source>
        <strain evidence="7 8">FBL11</strain>
    </source>
</reference>
<gene>
    <name evidence="3 7" type="primary">purU</name>
    <name evidence="7" type="ORF">AAIR29_01120</name>
</gene>
<comment type="caution">
    <text evidence="7">The sequence shown here is derived from an EMBL/GenBank/DDBJ whole genome shotgun (WGS) entry which is preliminary data.</text>
</comment>
<keyword evidence="2 3" id="KW-0378">Hydrolase</keyword>
<evidence type="ECO:0000259" key="5">
    <source>
        <dbReference type="Pfam" id="PF00551"/>
    </source>
</evidence>
<comment type="function">
    <text evidence="3">Catalyzes the hydrolysis of 10-formyltetrahydrofolate (formyl-FH4) to formate and tetrahydrofolate (FH4).</text>
</comment>
<dbReference type="HAMAP" id="MF_01927">
    <property type="entry name" value="PurU"/>
    <property type="match status" value="1"/>
</dbReference>
<evidence type="ECO:0000256" key="1">
    <source>
        <dbReference type="ARBA" id="ARBA00022563"/>
    </source>
</evidence>
<evidence type="ECO:0000259" key="6">
    <source>
        <dbReference type="Pfam" id="PF01842"/>
    </source>
</evidence>